<feature type="transmembrane region" description="Helical" evidence="5">
    <location>
        <begin position="168"/>
        <end position="187"/>
    </location>
</feature>
<feature type="domain" description="Peptidase S54 rhomboid" evidence="6">
    <location>
        <begin position="74"/>
        <end position="211"/>
    </location>
</feature>
<feature type="transmembrane region" description="Helical" evidence="5">
    <location>
        <begin position="12"/>
        <end position="32"/>
    </location>
</feature>
<organism evidence="7 8">
    <name type="scientific">Roseinatronobacter alkalisoli</name>
    <dbReference type="NCBI Taxonomy" id="3028235"/>
    <lineage>
        <taxon>Bacteria</taxon>
        <taxon>Pseudomonadati</taxon>
        <taxon>Pseudomonadota</taxon>
        <taxon>Alphaproteobacteria</taxon>
        <taxon>Rhodobacterales</taxon>
        <taxon>Paracoccaceae</taxon>
        <taxon>Roseinatronobacter</taxon>
    </lineage>
</organism>
<name>A0ABT5T697_9RHOB</name>
<evidence type="ECO:0000313" key="8">
    <source>
        <dbReference type="Proteomes" id="UP001431784"/>
    </source>
</evidence>
<evidence type="ECO:0000256" key="1">
    <source>
        <dbReference type="ARBA" id="ARBA00004141"/>
    </source>
</evidence>
<proteinExistence type="predicted"/>
<comment type="subcellular location">
    <subcellularLocation>
        <location evidence="1">Membrane</location>
        <topology evidence="1">Multi-pass membrane protein</topology>
    </subcellularLocation>
</comment>
<dbReference type="RefSeq" id="WP_274351196.1">
    <property type="nucleotide sequence ID" value="NZ_JAQZSM010000003.1"/>
</dbReference>
<dbReference type="Gene3D" id="1.20.1540.10">
    <property type="entry name" value="Rhomboid-like"/>
    <property type="match status" value="1"/>
</dbReference>
<keyword evidence="7" id="KW-0378">Hydrolase</keyword>
<feature type="transmembrane region" description="Helical" evidence="5">
    <location>
        <begin position="138"/>
        <end position="156"/>
    </location>
</feature>
<dbReference type="EC" id="3.4.21.105" evidence="7"/>
<evidence type="ECO:0000256" key="2">
    <source>
        <dbReference type="ARBA" id="ARBA00022692"/>
    </source>
</evidence>
<evidence type="ECO:0000313" key="7">
    <source>
        <dbReference type="EMBL" id="MDD7970569.1"/>
    </source>
</evidence>
<keyword evidence="7" id="KW-0645">Protease</keyword>
<dbReference type="SUPFAM" id="SSF144091">
    <property type="entry name" value="Rhomboid-like"/>
    <property type="match status" value="1"/>
</dbReference>
<feature type="transmembrane region" description="Helical" evidence="5">
    <location>
        <begin position="114"/>
        <end position="132"/>
    </location>
</feature>
<keyword evidence="4 5" id="KW-0472">Membrane</keyword>
<evidence type="ECO:0000256" key="4">
    <source>
        <dbReference type="ARBA" id="ARBA00023136"/>
    </source>
</evidence>
<reference evidence="7" key="1">
    <citation type="submission" date="2023-02" db="EMBL/GenBank/DDBJ databases">
        <title>Description of Roseinatronobacter alkalisoli sp. nov., an alkaliphilic bacerium isolated from soda soil.</title>
        <authorList>
            <person name="Wei W."/>
        </authorList>
    </citation>
    <scope>NUCLEOTIDE SEQUENCE</scope>
    <source>
        <strain evidence="7">HJB301</strain>
    </source>
</reference>
<feature type="transmembrane region" description="Helical" evidence="5">
    <location>
        <begin position="193"/>
        <end position="216"/>
    </location>
</feature>
<sequence length="221" mass="23010">MNTPPAPILSPLPWGVWLLALTIGAVELVLWAGAHGLVNAVGAAGWRAQAMAWAGVNPALQGWMLDTGQTPLRHLSRYVAFGFVHMGPVQALLVVVIIAALGKYCAERLGSARVLLILALAQAAGGAAFGMVGDAGAWLVGGYPLIFALAGIYAALARDMAPDRRALLLALALPLVLLIARLTLAAIMGGMDWVADVVACATAFALAIALRPGLLVRLRRR</sequence>
<dbReference type="Pfam" id="PF01694">
    <property type="entry name" value="Rhomboid"/>
    <property type="match status" value="1"/>
</dbReference>
<evidence type="ECO:0000256" key="3">
    <source>
        <dbReference type="ARBA" id="ARBA00022989"/>
    </source>
</evidence>
<feature type="transmembrane region" description="Helical" evidence="5">
    <location>
        <begin position="78"/>
        <end position="102"/>
    </location>
</feature>
<dbReference type="GO" id="GO:0008233">
    <property type="term" value="F:peptidase activity"/>
    <property type="evidence" value="ECO:0007669"/>
    <property type="project" value="UniProtKB-KW"/>
</dbReference>
<gene>
    <name evidence="7" type="ORF">PUT78_05610</name>
</gene>
<accession>A0ABT5T697</accession>
<keyword evidence="2 5" id="KW-0812">Transmembrane</keyword>
<dbReference type="InterPro" id="IPR022764">
    <property type="entry name" value="Peptidase_S54_rhomboid_dom"/>
</dbReference>
<comment type="caution">
    <text evidence="7">The sequence shown here is derived from an EMBL/GenBank/DDBJ whole genome shotgun (WGS) entry which is preliminary data.</text>
</comment>
<keyword evidence="8" id="KW-1185">Reference proteome</keyword>
<keyword evidence="3 5" id="KW-1133">Transmembrane helix</keyword>
<evidence type="ECO:0000259" key="6">
    <source>
        <dbReference type="Pfam" id="PF01694"/>
    </source>
</evidence>
<protein>
    <submittedName>
        <fullName evidence="7">Rhomboid family intramembrane serine protease</fullName>
        <ecNumber evidence="7">3.4.21.105</ecNumber>
    </submittedName>
</protein>
<dbReference type="InterPro" id="IPR035952">
    <property type="entry name" value="Rhomboid-like_sf"/>
</dbReference>
<dbReference type="GO" id="GO:0006508">
    <property type="term" value="P:proteolysis"/>
    <property type="evidence" value="ECO:0007669"/>
    <property type="project" value="UniProtKB-KW"/>
</dbReference>
<evidence type="ECO:0000256" key="5">
    <source>
        <dbReference type="SAM" id="Phobius"/>
    </source>
</evidence>
<dbReference type="Proteomes" id="UP001431784">
    <property type="component" value="Unassembled WGS sequence"/>
</dbReference>
<dbReference type="EMBL" id="JAQZSM010000003">
    <property type="protein sequence ID" value="MDD7970569.1"/>
    <property type="molecule type" value="Genomic_DNA"/>
</dbReference>